<dbReference type="EMBL" id="LSFM01000022">
    <property type="protein sequence ID" value="OBY64593.1"/>
    <property type="molecule type" value="Genomic_DNA"/>
</dbReference>
<reference evidence="7" key="1">
    <citation type="submission" date="2016-02" db="EMBL/GenBank/DDBJ databases">
        <authorList>
            <person name="Shin S.-K."/>
            <person name="Yi H."/>
            <person name="Kim E."/>
        </authorList>
    </citation>
    <scope>NUCLEOTIDE SEQUENCE [LARGE SCALE GENOMIC DNA]</scope>
    <source>
        <strain evidence="7">LPB0003</strain>
    </source>
</reference>
<evidence type="ECO:0000256" key="2">
    <source>
        <dbReference type="ARBA" id="ARBA00022741"/>
    </source>
</evidence>
<gene>
    <name evidence="6" type="ORF">LPB3_09470</name>
</gene>
<feature type="domain" description="DAGKc" evidence="5">
    <location>
        <begin position="2"/>
        <end position="138"/>
    </location>
</feature>
<evidence type="ECO:0000313" key="7">
    <source>
        <dbReference type="Proteomes" id="UP000092584"/>
    </source>
</evidence>
<dbReference type="PROSITE" id="PS50146">
    <property type="entry name" value="DAGK"/>
    <property type="match status" value="1"/>
</dbReference>
<keyword evidence="2" id="KW-0547">Nucleotide-binding</keyword>
<dbReference type="Proteomes" id="UP000092584">
    <property type="component" value="Unassembled WGS sequence"/>
</dbReference>
<evidence type="ECO:0000259" key="5">
    <source>
        <dbReference type="PROSITE" id="PS50146"/>
    </source>
</evidence>
<dbReference type="Gene3D" id="3.40.50.10330">
    <property type="entry name" value="Probable inorganic polyphosphate/atp-NAD kinase, domain 1"/>
    <property type="match status" value="1"/>
</dbReference>
<dbReference type="AlphaFoldDB" id="A0A1B8TY40"/>
<dbReference type="Pfam" id="PF00781">
    <property type="entry name" value="DAGK_cat"/>
    <property type="match status" value="1"/>
</dbReference>
<comment type="caution">
    <text evidence="6">The sequence shown here is derived from an EMBL/GenBank/DDBJ whole genome shotgun (WGS) entry which is preliminary data.</text>
</comment>
<sequence length="291" mass="31857">MIVKKNILLVLNPTAGSLNVELVLSKTKHWSQKLETQLKVYKTTGNNDEGKIKHLLNTSTYSRILVAGGDGTLKMVASVVIDTPIILGILPYGSANGLATSLAIPKDIDQQLEIAFTKDAMDMDTILVNDVLCVHIADMGINAELIYNYEKTASSGMLGYALQVIPTLFKSGAPYDFKISINDKVMKEKGVLLAFANAEKYGTGARINPDGKINDGKFEVILYKKLSIREILKTFFKNWSVQKTSVATYSTTSVSIGCKKPVPLQVDGEYIGEFKDFSAQINPKSLRVAVQ</sequence>
<name>A0A1B8TY40_9FLAO</name>
<dbReference type="GO" id="GO:0005886">
    <property type="term" value="C:plasma membrane"/>
    <property type="evidence" value="ECO:0007669"/>
    <property type="project" value="TreeGrafter"/>
</dbReference>
<dbReference type="InterPro" id="IPR016064">
    <property type="entry name" value="NAD/diacylglycerol_kinase_sf"/>
</dbReference>
<keyword evidence="3" id="KW-0418">Kinase</keyword>
<evidence type="ECO:0000313" key="6">
    <source>
        <dbReference type="EMBL" id="OBY64593.1"/>
    </source>
</evidence>
<keyword evidence="7" id="KW-1185">Reference proteome</keyword>
<evidence type="ECO:0000256" key="1">
    <source>
        <dbReference type="ARBA" id="ARBA00022679"/>
    </source>
</evidence>
<dbReference type="Gene3D" id="2.60.200.40">
    <property type="match status" value="1"/>
</dbReference>
<evidence type="ECO:0000256" key="3">
    <source>
        <dbReference type="ARBA" id="ARBA00022777"/>
    </source>
</evidence>
<dbReference type="GO" id="GO:0016301">
    <property type="term" value="F:kinase activity"/>
    <property type="evidence" value="ECO:0007669"/>
    <property type="project" value="UniProtKB-KW"/>
</dbReference>
<organism evidence="6 7">
    <name type="scientific">Polaribacter vadi</name>
    <dbReference type="NCBI Taxonomy" id="1774273"/>
    <lineage>
        <taxon>Bacteria</taxon>
        <taxon>Pseudomonadati</taxon>
        <taxon>Bacteroidota</taxon>
        <taxon>Flavobacteriia</taxon>
        <taxon>Flavobacteriales</taxon>
        <taxon>Flavobacteriaceae</taxon>
    </lineage>
</organism>
<dbReference type="SMART" id="SM00046">
    <property type="entry name" value="DAGKc"/>
    <property type="match status" value="1"/>
</dbReference>
<dbReference type="SUPFAM" id="SSF111331">
    <property type="entry name" value="NAD kinase/diacylglycerol kinase-like"/>
    <property type="match status" value="1"/>
</dbReference>
<evidence type="ECO:0000256" key="4">
    <source>
        <dbReference type="ARBA" id="ARBA00022840"/>
    </source>
</evidence>
<accession>A0A1B8TY40</accession>
<keyword evidence="4" id="KW-0067">ATP-binding</keyword>
<dbReference type="PANTHER" id="PTHR12358:SF106">
    <property type="entry name" value="LIPID KINASE YEGS"/>
    <property type="match status" value="1"/>
</dbReference>
<dbReference type="GO" id="GO:0005524">
    <property type="term" value="F:ATP binding"/>
    <property type="evidence" value="ECO:0007669"/>
    <property type="project" value="UniProtKB-KW"/>
</dbReference>
<proteinExistence type="predicted"/>
<dbReference type="InterPro" id="IPR017438">
    <property type="entry name" value="ATP-NAD_kinase_N"/>
</dbReference>
<keyword evidence="1" id="KW-0808">Transferase</keyword>
<dbReference type="Pfam" id="PF19279">
    <property type="entry name" value="YegS_C"/>
    <property type="match status" value="1"/>
</dbReference>
<protein>
    <recommendedName>
        <fullName evidence="5">DAGKc domain-containing protein</fullName>
    </recommendedName>
</protein>
<dbReference type="STRING" id="1774273.LPB03_03025"/>
<dbReference type="PANTHER" id="PTHR12358">
    <property type="entry name" value="SPHINGOSINE KINASE"/>
    <property type="match status" value="1"/>
</dbReference>
<dbReference type="InterPro" id="IPR050187">
    <property type="entry name" value="Lipid_Phosphate_FormReg"/>
</dbReference>
<dbReference type="InterPro" id="IPR001206">
    <property type="entry name" value="Diacylglycerol_kinase_cat_dom"/>
</dbReference>
<dbReference type="InterPro" id="IPR045540">
    <property type="entry name" value="YegS/DAGK_C"/>
</dbReference>